<dbReference type="EMBL" id="BAAAYN010000081">
    <property type="protein sequence ID" value="GAA3398294.1"/>
    <property type="molecule type" value="Genomic_DNA"/>
</dbReference>
<keyword evidence="1 4" id="KW-0378">Hydrolase</keyword>
<dbReference type="PANTHER" id="PTHR48081">
    <property type="entry name" value="AB HYDROLASE SUPERFAMILY PROTEIN C4A8.06C"/>
    <property type="match status" value="1"/>
</dbReference>
<dbReference type="RefSeq" id="WP_425559063.1">
    <property type="nucleotide sequence ID" value="NZ_BAAAYN010000081.1"/>
</dbReference>
<dbReference type="Proteomes" id="UP001501676">
    <property type="component" value="Unassembled WGS sequence"/>
</dbReference>
<feature type="region of interest" description="Disordered" evidence="2">
    <location>
        <begin position="84"/>
        <end position="106"/>
    </location>
</feature>
<sequence length="353" mass="37658">MTDDEMRRPPVALDPAVRGLIAASEHPPYLDEIGPVDGRRALEEAQGRAPDDPRVDAQFLVAPVGPSGLVGFWVFRPAAAGPPGKAAAEPPAAVEPPRDTAAEPPGIGEPPGVLVYLHGGKWMLGDAHTHSRLVTDLVVLSGSAVVVPEYTRTPEARYPVAIEEVYALLVWLVDAASELGLDLSRTAVAGDCAGATMAAAITLLAKRRSGPRIRAQLLFYPLLDPACDSASQAEFDSGYLLTRRALRWYWQQYCDDPRQLAEPTAAPGRASLEDLAGLPPALIITAEADVTRDEGEAYAARLREAGVSAAAVRYLGTVHDFVSLTALRRSPVSREAIRQGAAFLREHLSDAGR</sequence>
<evidence type="ECO:0000256" key="1">
    <source>
        <dbReference type="ARBA" id="ARBA00022801"/>
    </source>
</evidence>
<dbReference type="GO" id="GO:0016787">
    <property type="term" value="F:hydrolase activity"/>
    <property type="evidence" value="ECO:0007669"/>
    <property type="project" value="UniProtKB-KW"/>
</dbReference>
<dbReference type="InterPro" id="IPR050300">
    <property type="entry name" value="GDXG_lipolytic_enzyme"/>
</dbReference>
<name>A0ABP6TDL9_9ACTN</name>
<protein>
    <submittedName>
        <fullName evidence="4">Alpha/beta hydrolase</fullName>
    </submittedName>
</protein>
<evidence type="ECO:0000313" key="5">
    <source>
        <dbReference type="Proteomes" id="UP001501676"/>
    </source>
</evidence>
<evidence type="ECO:0000256" key="2">
    <source>
        <dbReference type="SAM" id="MobiDB-lite"/>
    </source>
</evidence>
<dbReference type="Pfam" id="PF07859">
    <property type="entry name" value="Abhydrolase_3"/>
    <property type="match status" value="1"/>
</dbReference>
<dbReference type="InterPro" id="IPR013094">
    <property type="entry name" value="AB_hydrolase_3"/>
</dbReference>
<evidence type="ECO:0000259" key="3">
    <source>
        <dbReference type="Pfam" id="PF07859"/>
    </source>
</evidence>
<proteinExistence type="predicted"/>
<dbReference type="Gene3D" id="3.40.50.1820">
    <property type="entry name" value="alpha/beta hydrolase"/>
    <property type="match status" value="1"/>
</dbReference>
<accession>A0ABP6TDL9</accession>
<dbReference type="PANTHER" id="PTHR48081:SF8">
    <property type="entry name" value="ALPHA_BETA HYDROLASE FOLD-3 DOMAIN-CONTAINING PROTEIN-RELATED"/>
    <property type="match status" value="1"/>
</dbReference>
<dbReference type="InterPro" id="IPR029058">
    <property type="entry name" value="AB_hydrolase_fold"/>
</dbReference>
<reference evidence="5" key="1">
    <citation type="journal article" date="2019" name="Int. J. Syst. Evol. Microbiol.">
        <title>The Global Catalogue of Microorganisms (GCM) 10K type strain sequencing project: providing services to taxonomists for standard genome sequencing and annotation.</title>
        <authorList>
            <consortium name="The Broad Institute Genomics Platform"/>
            <consortium name="The Broad Institute Genome Sequencing Center for Infectious Disease"/>
            <person name="Wu L."/>
            <person name="Ma J."/>
        </authorList>
    </citation>
    <scope>NUCLEOTIDE SEQUENCE [LARGE SCALE GENOMIC DNA]</scope>
    <source>
        <strain evidence="5">JCM 9458</strain>
    </source>
</reference>
<comment type="caution">
    <text evidence="4">The sequence shown here is derived from an EMBL/GenBank/DDBJ whole genome shotgun (WGS) entry which is preliminary data.</text>
</comment>
<organism evidence="4 5">
    <name type="scientific">Cryptosporangium minutisporangium</name>
    <dbReference type="NCBI Taxonomy" id="113569"/>
    <lineage>
        <taxon>Bacteria</taxon>
        <taxon>Bacillati</taxon>
        <taxon>Actinomycetota</taxon>
        <taxon>Actinomycetes</taxon>
        <taxon>Cryptosporangiales</taxon>
        <taxon>Cryptosporangiaceae</taxon>
        <taxon>Cryptosporangium</taxon>
    </lineage>
</organism>
<dbReference type="SUPFAM" id="SSF53474">
    <property type="entry name" value="alpha/beta-Hydrolases"/>
    <property type="match status" value="1"/>
</dbReference>
<feature type="domain" description="Alpha/beta hydrolase fold-3" evidence="3">
    <location>
        <begin position="114"/>
        <end position="322"/>
    </location>
</feature>
<keyword evidence="5" id="KW-1185">Reference proteome</keyword>
<gene>
    <name evidence="4" type="ORF">GCM10020369_81360</name>
</gene>
<evidence type="ECO:0000313" key="4">
    <source>
        <dbReference type="EMBL" id="GAA3398294.1"/>
    </source>
</evidence>